<proteinExistence type="predicted"/>
<dbReference type="AlphaFoldDB" id="A0AAV4SZB0"/>
<name>A0AAV4SZB0_CAEEX</name>
<dbReference type="Proteomes" id="UP001054945">
    <property type="component" value="Unassembled WGS sequence"/>
</dbReference>
<reference evidence="1 2" key="1">
    <citation type="submission" date="2021-06" db="EMBL/GenBank/DDBJ databases">
        <title>Caerostris extrusa draft genome.</title>
        <authorList>
            <person name="Kono N."/>
            <person name="Arakawa K."/>
        </authorList>
    </citation>
    <scope>NUCLEOTIDE SEQUENCE [LARGE SCALE GENOMIC DNA]</scope>
</reference>
<organism evidence="1 2">
    <name type="scientific">Caerostris extrusa</name>
    <name type="common">Bark spider</name>
    <name type="synonym">Caerostris bankana</name>
    <dbReference type="NCBI Taxonomy" id="172846"/>
    <lineage>
        <taxon>Eukaryota</taxon>
        <taxon>Metazoa</taxon>
        <taxon>Ecdysozoa</taxon>
        <taxon>Arthropoda</taxon>
        <taxon>Chelicerata</taxon>
        <taxon>Arachnida</taxon>
        <taxon>Araneae</taxon>
        <taxon>Araneomorphae</taxon>
        <taxon>Entelegynae</taxon>
        <taxon>Araneoidea</taxon>
        <taxon>Araneidae</taxon>
        <taxon>Caerostris</taxon>
    </lineage>
</organism>
<evidence type="ECO:0000313" key="2">
    <source>
        <dbReference type="Proteomes" id="UP001054945"/>
    </source>
</evidence>
<protein>
    <recommendedName>
        <fullName evidence="3">Ribosomal protein S10</fullName>
    </recommendedName>
</protein>
<accession>A0AAV4SZB0</accession>
<keyword evidence="2" id="KW-1185">Reference proteome</keyword>
<evidence type="ECO:0008006" key="3">
    <source>
        <dbReference type="Google" id="ProtNLM"/>
    </source>
</evidence>
<sequence>MLGKCKLKSPKVPPKDLKQTIAFFTIAISETAHDKRSLFINRSLSLLPLPVGTESTLNFDRLVCRNEGNLRGAEGGAEEVEDYFHTSFRIQKEERRVNSQGKGIQPNRLNVPTIAISGNSPRQEIIFHPRSLFSHPLPQGHGTKSTLNFDRLVAGMRGIPEGEREDDAEVEED</sequence>
<dbReference type="EMBL" id="BPLR01010232">
    <property type="protein sequence ID" value="GIY37877.1"/>
    <property type="molecule type" value="Genomic_DNA"/>
</dbReference>
<comment type="caution">
    <text evidence="1">The sequence shown here is derived from an EMBL/GenBank/DDBJ whole genome shotgun (WGS) entry which is preliminary data.</text>
</comment>
<evidence type="ECO:0000313" key="1">
    <source>
        <dbReference type="EMBL" id="GIY37877.1"/>
    </source>
</evidence>
<gene>
    <name evidence="1" type="ORF">CEXT_669171</name>
</gene>